<proteinExistence type="predicted"/>
<dbReference type="Proteomes" id="UP001054945">
    <property type="component" value="Unassembled WGS sequence"/>
</dbReference>
<reference evidence="1 2" key="1">
    <citation type="submission" date="2021-06" db="EMBL/GenBank/DDBJ databases">
        <title>Caerostris extrusa draft genome.</title>
        <authorList>
            <person name="Kono N."/>
            <person name="Arakawa K."/>
        </authorList>
    </citation>
    <scope>NUCLEOTIDE SEQUENCE [LARGE SCALE GENOMIC DNA]</scope>
</reference>
<dbReference type="AlphaFoldDB" id="A0AAV4MKF3"/>
<comment type="caution">
    <text evidence="1">The sequence shown here is derived from an EMBL/GenBank/DDBJ whole genome shotgun (WGS) entry which is preliminary data.</text>
</comment>
<name>A0AAV4MKF3_CAEEX</name>
<gene>
    <name evidence="1" type="ORF">CEXT_659981</name>
</gene>
<accession>A0AAV4MKF3</accession>
<dbReference type="EMBL" id="BPLR01019740">
    <property type="protein sequence ID" value="GIX71279.1"/>
    <property type="molecule type" value="Genomic_DNA"/>
</dbReference>
<protein>
    <recommendedName>
        <fullName evidence="3">Ycf2</fullName>
    </recommendedName>
</protein>
<evidence type="ECO:0000313" key="1">
    <source>
        <dbReference type="EMBL" id="GIX71279.1"/>
    </source>
</evidence>
<keyword evidence="2" id="KW-1185">Reference proteome</keyword>
<sequence>MLRSFSLLRSGHMFLNQRNIDQNMRKFQKGSCREEDLAEIRRRIFHPSLRVSQDSEREQLFSWDFSIVFEPLDIKSDRIKYLGGIFDLCFAQEFFQKLKCVFSHNSLSF</sequence>
<evidence type="ECO:0000313" key="2">
    <source>
        <dbReference type="Proteomes" id="UP001054945"/>
    </source>
</evidence>
<organism evidence="1 2">
    <name type="scientific">Caerostris extrusa</name>
    <name type="common">Bark spider</name>
    <name type="synonym">Caerostris bankana</name>
    <dbReference type="NCBI Taxonomy" id="172846"/>
    <lineage>
        <taxon>Eukaryota</taxon>
        <taxon>Metazoa</taxon>
        <taxon>Ecdysozoa</taxon>
        <taxon>Arthropoda</taxon>
        <taxon>Chelicerata</taxon>
        <taxon>Arachnida</taxon>
        <taxon>Araneae</taxon>
        <taxon>Araneomorphae</taxon>
        <taxon>Entelegynae</taxon>
        <taxon>Araneoidea</taxon>
        <taxon>Araneidae</taxon>
        <taxon>Caerostris</taxon>
    </lineage>
</organism>
<evidence type="ECO:0008006" key="3">
    <source>
        <dbReference type="Google" id="ProtNLM"/>
    </source>
</evidence>